<dbReference type="SMART" id="SM00850">
    <property type="entry name" value="LytTR"/>
    <property type="match status" value="1"/>
</dbReference>
<keyword evidence="1" id="KW-1133">Transmembrane helix</keyword>
<feature type="transmembrane region" description="Helical" evidence="1">
    <location>
        <begin position="193"/>
        <end position="212"/>
    </location>
</feature>
<feature type="domain" description="HTH LytTR-type" evidence="2">
    <location>
        <begin position="43"/>
        <end position="143"/>
    </location>
</feature>
<evidence type="ECO:0000256" key="1">
    <source>
        <dbReference type="SAM" id="Phobius"/>
    </source>
</evidence>
<dbReference type="InterPro" id="IPR046947">
    <property type="entry name" value="LytR-like"/>
</dbReference>
<dbReference type="RefSeq" id="WP_052006741.1">
    <property type="nucleotide sequence ID" value="NZ_AODM01000021.1"/>
</dbReference>
<dbReference type="GO" id="GO:0003677">
    <property type="term" value="F:DNA binding"/>
    <property type="evidence" value="ECO:0007669"/>
    <property type="project" value="InterPro"/>
</dbReference>
<name>W7DN35_9LIST</name>
<protein>
    <submittedName>
        <fullName evidence="3">LytR/AlgR family response regulator</fullName>
    </submittedName>
</protein>
<gene>
    <name evidence="3" type="ORF">MCOL2_06962</name>
</gene>
<dbReference type="PANTHER" id="PTHR37299:SF4">
    <property type="entry name" value="TRANSCRIPTIONAL REGULATOR"/>
    <property type="match status" value="1"/>
</dbReference>
<dbReference type="Pfam" id="PF04397">
    <property type="entry name" value="LytTR"/>
    <property type="match status" value="1"/>
</dbReference>
<feature type="transmembrane region" description="Helical" evidence="1">
    <location>
        <begin position="158"/>
        <end position="181"/>
    </location>
</feature>
<feature type="transmembrane region" description="Helical" evidence="1">
    <location>
        <begin position="224"/>
        <end position="245"/>
    </location>
</feature>
<evidence type="ECO:0000313" key="4">
    <source>
        <dbReference type="Proteomes" id="UP000019241"/>
    </source>
</evidence>
<dbReference type="Gene3D" id="2.40.50.1020">
    <property type="entry name" value="LytTr DNA-binding domain"/>
    <property type="match status" value="1"/>
</dbReference>
<dbReference type="Proteomes" id="UP000019241">
    <property type="component" value="Unassembled WGS sequence"/>
</dbReference>
<evidence type="ECO:0000313" key="3">
    <source>
        <dbReference type="EMBL" id="EUJ58974.1"/>
    </source>
</evidence>
<accession>W7DN35</accession>
<dbReference type="PANTHER" id="PTHR37299">
    <property type="entry name" value="TRANSCRIPTIONAL REGULATOR-RELATED"/>
    <property type="match status" value="1"/>
</dbReference>
<proteinExistence type="predicted"/>
<reference evidence="3 4" key="1">
    <citation type="submission" date="2012-12" db="EMBL/GenBank/DDBJ databases">
        <title>Novel taxa of Listeriaceae from agricultural environments in the United States.</title>
        <authorList>
            <person name="den Bakker H.C."/>
            <person name="Allred A."/>
            <person name="Warchocki S."/>
            <person name="Wright E.M."/>
            <person name="Burrell A."/>
            <person name="Nightingale K.K."/>
            <person name="Kephart D."/>
            <person name="Wiedmann M."/>
        </authorList>
    </citation>
    <scope>NUCLEOTIDE SEQUENCE [LARGE SCALE GENOMIC DNA]</scope>
    <source>
        <strain evidence="3 4">FSL S10-1203</strain>
    </source>
</reference>
<dbReference type="InterPro" id="IPR007492">
    <property type="entry name" value="LytTR_DNA-bd_dom"/>
</dbReference>
<evidence type="ECO:0000259" key="2">
    <source>
        <dbReference type="PROSITE" id="PS50930"/>
    </source>
</evidence>
<dbReference type="PATRIC" id="fig|1265822.4.peg.1424"/>
<keyword evidence="1" id="KW-0472">Membrane</keyword>
<feature type="transmembrane region" description="Helical" evidence="1">
    <location>
        <begin position="251"/>
        <end position="275"/>
    </location>
</feature>
<comment type="caution">
    <text evidence="3">The sequence shown here is derived from an EMBL/GenBank/DDBJ whole genome shotgun (WGS) entry which is preliminary data.</text>
</comment>
<dbReference type="GO" id="GO:0000156">
    <property type="term" value="F:phosphorelay response regulator activity"/>
    <property type="evidence" value="ECO:0007669"/>
    <property type="project" value="InterPro"/>
</dbReference>
<keyword evidence="1" id="KW-0812">Transmembrane</keyword>
<sequence length="299" mass="34555">MKVTIREGFSTCEAEIRCPYENETIKQAATLLSGMGENIIGLLDGKTHFLELQDILYIESVDRKCFIYTEKETYETTLKLYEFGERFKESSLFRSAKSQIVNLAHVATLCPDFNGRLEVSLANGEKLIVSRQYARKLKEKDWSIMNKMMAFVLPMKNFAAMIFSGFIMLYMVTGVFYGSIYKQTFDYKIPFTFVLQGLVLALLISYFWFILFHPKRKSRTFIRLIAFAMIVFGLVNFSALLLFAASTEWAALWIVTTMMISIGVIIIALLGEYFFRKEGKRYTEKLKDYQAGLLDKKEN</sequence>
<organism evidence="3 4">
    <name type="scientific">Listeria fleischmannii FSL S10-1203</name>
    <dbReference type="NCBI Taxonomy" id="1265822"/>
    <lineage>
        <taxon>Bacteria</taxon>
        <taxon>Bacillati</taxon>
        <taxon>Bacillota</taxon>
        <taxon>Bacilli</taxon>
        <taxon>Bacillales</taxon>
        <taxon>Listeriaceae</taxon>
        <taxon>Listeria</taxon>
    </lineage>
</organism>
<dbReference type="AlphaFoldDB" id="W7DN35"/>
<dbReference type="EMBL" id="AODM01000021">
    <property type="protein sequence ID" value="EUJ58974.1"/>
    <property type="molecule type" value="Genomic_DNA"/>
</dbReference>
<dbReference type="PROSITE" id="PS50930">
    <property type="entry name" value="HTH_LYTTR"/>
    <property type="match status" value="1"/>
</dbReference>